<gene>
    <name evidence="2" type="ORF">PoB_007358700</name>
</gene>
<dbReference type="Proteomes" id="UP000735302">
    <property type="component" value="Unassembled WGS sequence"/>
</dbReference>
<reference evidence="2 3" key="1">
    <citation type="journal article" date="2021" name="Elife">
        <title>Chloroplast acquisition without the gene transfer in kleptoplastic sea slugs, Plakobranchus ocellatus.</title>
        <authorList>
            <person name="Maeda T."/>
            <person name="Takahashi S."/>
            <person name="Yoshida T."/>
            <person name="Shimamura S."/>
            <person name="Takaki Y."/>
            <person name="Nagai Y."/>
            <person name="Toyoda A."/>
            <person name="Suzuki Y."/>
            <person name="Arimoto A."/>
            <person name="Ishii H."/>
            <person name="Satoh N."/>
            <person name="Nishiyama T."/>
            <person name="Hasebe M."/>
            <person name="Maruyama T."/>
            <person name="Minagawa J."/>
            <person name="Obokata J."/>
            <person name="Shigenobu S."/>
        </authorList>
    </citation>
    <scope>NUCLEOTIDE SEQUENCE [LARGE SCALE GENOMIC DNA]</scope>
</reference>
<keyword evidence="1" id="KW-0732">Signal</keyword>
<proteinExistence type="predicted"/>
<name>A0AAV4DS03_9GAST</name>
<dbReference type="AlphaFoldDB" id="A0AAV4DS03"/>
<accession>A0AAV4DS03</accession>
<feature type="chain" id="PRO_5043472688" evidence="1">
    <location>
        <begin position="21"/>
        <end position="428"/>
    </location>
</feature>
<feature type="signal peptide" evidence="1">
    <location>
        <begin position="1"/>
        <end position="20"/>
    </location>
</feature>
<evidence type="ECO:0000256" key="1">
    <source>
        <dbReference type="SAM" id="SignalP"/>
    </source>
</evidence>
<evidence type="ECO:0000313" key="3">
    <source>
        <dbReference type="Proteomes" id="UP000735302"/>
    </source>
</evidence>
<sequence length="428" mass="48869">MIKCRTPLLLLYLFLRMATAQQPSLNIITNSSSFTCSDDYLVVGEDYATFEVELSGNNSDYTYEEFGWPRYRIQTLLRENGATEVVEDKLICLPFDLPENGFCVRRDIVDTTGCSCEVVGPQVYKVKLVYRIEEVSESRGRLQLMWPSSRGPINVMYLLPEVRDRQPSLHITTTSSSFTCSDDYLVVDEDYATFEVELSGNNSDYTYDEFGWPRYRIQTLLRENGAPEVVEDKLICLPFDLPENGFCVRRDIVDTTGCSCEAVGPQVYRVKLVYRIEEVSESRGRLQLMWPSSRGPINVMYHLPEVRAQQPCLKVITNSSSFTCSDEYLVVGEDFATFEVDLSGNNSDYTYEEFNWPRFRLQTLFGDNENTEVVGDKLATVDLKSPGDRSRNKIDNILIQKIFRNAVKTSKSLPGADCDSDHIPVIFR</sequence>
<protein>
    <submittedName>
        <fullName evidence="2">Craniofacial development protein 2-like</fullName>
    </submittedName>
</protein>
<evidence type="ECO:0000313" key="2">
    <source>
        <dbReference type="EMBL" id="GFO47082.1"/>
    </source>
</evidence>
<dbReference type="EMBL" id="BLXT01008249">
    <property type="protein sequence ID" value="GFO47082.1"/>
    <property type="molecule type" value="Genomic_DNA"/>
</dbReference>
<keyword evidence="3" id="KW-1185">Reference proteome</keyword>
<comment type="caution">
    <text evidence="2">The sequence shown here is derived from an EMBL/GenBank/DDBJ whole genome shotgun (WGS) entry which is preliminary data.</text>
</comment>
<organism evidence="2 3">
    <name type="scientific">Plakobranchus ocellatus</name>
    <dbReference type="NCBI Taxonomy" id="259542"/>
    <lineage>
        <taxon>Eukaryota</taxon>
        <taxon>Metazoa</taxon>
        <taxon>Spiralia</taxon>
        <taxon>Lophotrochozoa</taxon>
        <taxon>Mollusca</taxon>
        <taxon>Gastropoda</taxon>
        <taxon>Heterobranchia</taxon>
        <taxon>Euthyneura</taxon>
        <taxon>Panpulmonata</taxon>
        <taxon>Sacoglossa</taxon>
        <taxon>Placobranchoidea</taxon>
        <taxon>Plakobranchidae</taxon>
        <taxon>Plakobranchus</taxon>
    </lineage>
</organism>